<reference evidence="4" key="1">
    <citation type="submission" date="2023-07" db="EMBL/GenBank/DDBJ databases">
        <authorList>
            <consortium name="CYATHOMIX"/>
        </authorList>
    </citation>
    <scope>NUCLEOTIDE SEQUENCE</scope>
    <source>
        <strain evidence="4">N/A</strain>
    </source>
</reference>
<name>A0AA36M7F1_CYLNA</name>
<dbReference type="Gene3D" id="1.10.10.1940">
    <property type="match status" value="2"/>
</dbReference>
<dbReference type="AlphaFoldDB" id="A0AA36M7F1"/>
<evidence type="ECO:0000313" key="4">
    <source>
        <dbReference type="EMBL" id="CAJ0602044.1"/>
    </source>
</evidence>
<comment type="caution">
    <text evidence="1">Lacks conserved residue(s) required for the propagation of feature annotation.</text>
</comment>
<keyword evidence="5" id="KW-1185">Reference proteome</keyword>
<dbReference type="Proteomes" id="UP001176961">
    <property type="component" value="Unassembled WGS sequence"/>
</dbReference>
<evidence type="ECO:0000256" key="1">
    <source>
        <dbReference type="PROSITE-ProRule" id="PRU01005"/>
    </source>
</evidence>
<evidence type="ECO:0000313" key="5">
    <source>
        <dbReference type="Proteomes" id="UP001176961"/>
    </source>
</evidence>
<sequence>MTQITLPLIILLSLFGAGSMGDTASSALNEDSTTAKSRELVSTTPSTAPTTTIDCSDVPDVDCAKLLPQCSDYHYDELMDKYCRKTCNRCFVTPTCHDATDRCVEWNKNGFCNSTFYTPEVKKKYCEKTCGFCK</sequence>
<proteinExistence type="predicted"/>
<evidence type="ECO:0000259" key="3">
    <source>
        <dbReference type="PROSITE" id="PS51670"/>
    </source>
</evidence>
<dbReference type="PANTHER" id="PTHR21724:SF109">
    <property type="entry name" value="SHKT DOMAIN-CONTAINING PROTEIN"/>
    <property type="match status" value="1"/>
</dbReference>
<feature type="domain" description="ShKT" evidence="3">
    <location>
        <begin position="55"/>
        <end position="90"/>
    </location>
</feature>
<keyword evidence="2" id="KW-0732">Signal</keyword>
<feature type="domain" description="ShKT" evidence="3">
    <location>
        <begin position="96"/>
        <end position="133"/>
    </location>
</feature>
<feature type="signal peptide" evidence="2">
    <location>
        <begin position="1"/>
        <end position="20"/>
    </location>
</feature>
<accession>A0AA36M7F1</accession>
<dbReference type="PANTHER" id="PTHR21724">
    <property type="entry name" value="SHKT DOMAIN-CONTAINING PROTEIN"/>
    <property type="match status" value="1"/>
</dbReference>
<evidence type="ECO:0000256" key="2">
    <source>
        <dbReference type="SAM" id="SignalP"/>
    </source>
</evidence>
<dbReference type="SMART" id="SM00254">
    <property type="entry name" value="ShKT"/>
    <property type="match status" value="2"/>
</dbReference>
<dbReference type="EMBL" id="CATQJL010000305">
    <property type="protein sequence ID" value="CAJ0602044.1"/>
    <property type="molecule type" value="Genomic_DNA"/>
</dbReference>
<comment type="caution">
    <text evidence="4">The sequence shown here is derived from an EMBL/GenBank/DDBJ whole genome shotgun (WGS) entry which is preliminary data.</text>
</comment>
<organism evidence="4 5">
    <name type="scientific">Cylicocyclus nassatus</name>
    <name type="common">Nematode worm</name>
    <dbReference type="NCBI Taxonomy" id="53992"/>
    <lineage>
        <taxon>Eukaryota</taxon>
        <taxon>Metazoa</taxon>
        <taxon>Ecdysozoa</taxon>
        <taxon>Nematoda</taxon>
        <taxon>Chromadorea</taxon>
        <taxon>Rhabditida</taxon>
        <taxon>Rhabditina</taxon>
        <taxon>Rhabditomorpha</taxon>
        <taxon>Strongyloidea</taxon>
        <taxon>Strongylidae</taxon>
        <taxon>Cylicocyclus</taxon>
    </lineage>
</organism>
<feature type="chain" id="PRO_5041240551" description="ShKT domain-containing protein" evidence="2">
    <location>
        <begin position="21"/>
        <end position="134"/>
    </location>
</feature>
<protein>
    <recommendedName>
        <fullName evidence="3">ShKT domain-containing protein</fullName>
    </recommendedName>
</protein>
<dbReference type="PROSITE" id="PS51670">
    <property type="entry name" value="SHKT"/>
    <property type="match status" value="2"/>
</dbReference>
<gene>
    <name evidence="4" type="ORF">CYNAS_LOCUS14027</name>
</gene>
<dbReference type="InterPro" id="IPR003582">
    <property type="entry name" value="ShKT_dom"/>
</dbReference>
<dbReference type="Pfam" id="PF01549">
    <property type="entry name" value="ShK"/>
    <property type="match status" value="2"/>
</dbReference>